<accession>A0A401RUT8</accession>
<feature type="non-terminal residue" evidence="1">
    <location>
        <position position="205"/>
    </location>
</feature>
<evidence type="ECO:0000313" key="2">
    <source>
        <dbReference type="Proteomes" id="UP000287033"/>
    </source>
</evidence>
<comment type="caution">
    <text evidence="1">The sequence shown here is derived from an EMBL/GenBank/DDBJ whole genome shotgun (WGS) entry which is preliminary data.</text>
</comment>
<keyword evidence="2" id="KW-1185">Reference proteome</keyword>
<proteinExistence type="predicted"/>
<dbReference type="InterPro" id="IPR055322">
    <property type="entry name" value="C3orf49-like"/>
</dbReference>
<protein>
    <submittedName>
        <fullName evidence="1">Uncharacterized protein</fullName>
    </submittedName>
</protein>
<dbReference type="AlphaFoldDB" id="A0A401RUT8"/>
<dbReference type="PANTHER" id="PTHR36473">
    <property type="entry name" value="CHROMOSOME 3 OPEN READING FRAME 49"/>
    <property type="match status" value="1"/>
</dbReference>
<dbReference type="OMA" id="SEYNECK"/>
<evidence type="ECO:0000313" key="1">
    <source>
        <dbReference type="EMBL" id="GCC21920.1"/>
    </source>
</evidence>
<gene>
    <name evidence="1" type="ORF">chiPu_0000303</name>
</gene>
<dbReference type="OrthoDB" id="9042669at2759"/>
<dbReference type="PANTHER" id="PTHR36473:SF1">
    <property type="entry name" value="GENE 11100-RELATED"/>
    <property type="match status" value="1"/>
</dbReference>
<reference evidence="1 2" key="1">
    <citation type="journal article" date="2018" name="Nat. Ecol. Evol.">
        <title>Shark genomes provide insights into elasmobranch evolution and the origin of vertebrates.</title>
        <authorList>
            <person name="Hara Y"/>
            <person name="Yamaguchi K"/>
            <person name="Onimaru K"/>
            <person name="Kadota M"/>
            <person name="Koyanagi M"/>
            <person name="Keeley SD"/>
            <person name="Tatsumi K"/>
            <person name="Tanaka K"/>
            <person name="Motone F"/>
            <person name="Kageyama Y"/>
            <person name="Nozu R"/>
            <person name="Adachi N"/>
            <person name="Nishimura O"/>
            <person name="Nakagawa R"/>
            <person name="Tanegashima C"/>
            <person name="Kiyatake I"/>
            <person name="Matsumoto R"/>
            <person name="Murakumo K"/>
            <person name="Nishida K"/>
            <person name="Terakita A"/>
            <person name="Kuratani S"/>
            <person name="Sato K"/>
            <person name="Hyodo S Kuraku.S."/>
        </authorList>
    </citation>
    <scope>NUCLEOTIDE SEQUENCE [LARGE SCALE GENOMIC DNA]</scope>
</reference>
<organism evidence="1 2">
    <name type="scientific">Chiloscyllium punctatum</name>
    <name type="common">Brownbanded bambooshark</name>
    <name type="synonym">Hemiscyllium punctatum</name>
    <dbReference type="NCBI Taxonomy" id="137246"/>
    <lineage>
        <taxon>Eukaryota</taxon>
        <taxon>Metazoa</taxon>
        <taxon>Chordata</taxon>
        <taxon>Craniata</taxon>
        <taxon>Vertebrata</taxon>
        <taxon>Chondrichthyes</taxon>
        <taxon>Elasmobranchii</taxon>
        <taxon>Galeomorphii</taxon>
        <taxon>Galeoidea</taxon>
        <taxon>Orectolobiformes</taxon>
        <taxon>Hemiscylliidae</taxon>
        <taxon>Chiloscyllium</taxon>
    </lineage>
</organism>
<dbReference type="Proteomes" id="UP000287033">
    <property type="component" value="Unassembled WGS sequence"/>
</dbReference>
<name>A0A401RUT8_CHIPU</name>
<dbReference type="EMBL" id="BEZZ01000003">
    <property type="protein sequence ID" value="GCC21920.1"/>
    <property type="molecule type" value="Genomic_DNA"/>
</dbReference>
<sequence length="205" mass="23916">MHQNRASCVHSQVMRNQDPNYRRVIKREREALEHRGKGMVRWHRAVSTNLVKPIIHIPEDEMSRQSGSECRESKKKSLINKMRKTVGRFIAHPYQSKQLKNVERDCARSPLRTRSFPQFPVKYYHVLRTSKMPDSPLEFLEKSASNHVQCNDSHLYRSKDAKTSKGQAKQLANIDETKILSTLKSQPQKTGLYMSQNNLNVIYKL</sequence>